<dbReference type="RefSeq" id="WP_137255066.1">
    <property type="nucleotide sequence ID" value="NZ_JBHSPQ010000001.1"/>
</dbReference>
<keyword evidence="3" id="KW-1185">Reference proteome</keyword>
<reference evidence="2 3" key="1">
    <citation type="submission" date="2019-04" db="EMBL/GenBank/DDBJ databases">
        <title>Kribbella sp. NEAU-THZ 27 nov., a novel actinomycete isolated from soil.</title>
        <authorList>
            <person name="Duan L."/>
        </authorList>
    </citation>
    <scope>NUCLEOTIDE SEQUENCE [LARGE SCALE GENOMIC DNA]</scope>
    <source>
        <strain evidence="3">NEAU-THZ27</strain>
    </source>
</reference>
<accession>A0A4U3LYW6</accession>
<comment type="caution">
    <text evidence="2">The sequence shown here is derived from an EMBL/GenBank/DDBJ whole genome shotgun (WGS) entry which is preliminary data.</text>
</comment>
<protein>
    <submittedName>
        <fullName evidence="2">Uncharacterized protein</fullName>
    </submittedName>
</protein>
<evidence type="ECO:0000313" key="2">
    <source>
        <dbReference type="EMBL" id="TKK80126.1"/>
    </source>
</evidence>
<evidence type="ECO:0000256" key="1">
    <source>
        <dbReference type="SAM" id="MobiDB-lite"/>
    </source>
</evidence>
<organism evidence="2 3">
    <name type="scientific">Kribbella jiaozuonensis</name>
    <dbReference type="NCBI Taxonomy" id="2575441"/>
    <lineage>
        <taxon>Bacteria</taxon>
        <taxon>Bacillati</taxon>
        <taxon>Actinomycetota</taxon>
        <taxon>Actinomycetes</taxon>
        <taxon>Propionibacteriales</taxon>
        <taxon>Kribbellaceae</taxon>
        <taxon>Kribbella</taxon>
    </lineage>
</organism>
<sequence>MADDPVVEALKRIDTKLAALLAIVVDGHLRDTEMAKPRPRTIDKMLVDVGLTQVEVARLLGKTPQAVGQVLQKDKKGTGKPQAAGGGDS</sequence>
<dbReference type="EMBL" id="SZPZ01000002">
    <property type="protein sequence ID" value="TKK80126.1"/>
    <property type="molecule type" value="Genomic_DNA"/>
</dbReference>
<proteinExistence type="predicted"/>
<dbReference type="AlphaFoldDB" id="A0A4U3LYW6"/>
<dbReference type="Proteomes" id="UP000305836">
    <property type="component" value="Unassembled WGS sequence"/>
</dbReference>
<evidence type="ECO:0000313" key="3">
    <source>
        <dbReference type="Proteomes" id="UP000305836"/>
    </source>
</evidence>
<feature type="region of interest" description="Disordered" evidence="1">
    <location>
        <begin position="67"/>
        <end position="89"/>
    </location>
</feature>
<gene>
    <name evidence="2" type="ORF">FDA38_17475</name>
</gene>
<name>A0A4U3LYW6_9ACTN</name>